<dbReference type="GO" id="GO:1901135">
    <property type="term" value="P:carbohydrate derivative metabolic process"/>
    <property type="evidence" value="ECO:0007669"/>
    <property type="project" value="InterPro"/>
</dbReference>
<keyword evidence="3" id="KW-1185">Reference proteome</keyword>
<dbReference type="GO" id="GO:0097367">
    <property type="term" value="F:carbohydrate derivative binding"/>
    <property type="evidence" value="ECO:0007669"/>
    <property type="project" value="InterPro"/>
</dbReference>
<dbReference type="CDD" id="cd05006">
    <property type="entry name" value="SIS_GmhA"/>
    <property type="match status" value="1"/>
</dbReference>
<dbReference type="InterPro" id="IPR001347">
    <property type="entry name" value="SIS_dom"/>
</dbReference>
<dbReference type="InterPro" id="IPR035461">
    <property type="entry name" value="GmhA/DiaA"/>
</dbReference>
<evidence type="ECO:0000313" key="3">
    <source>
        <dbReference type="Proteomes" id="UP001305702"/>
    </source>
</evidence>
<dbReference type="InterPro" id="IPR046348">
    <property type="entry name" value="SIS_dom_sf"/>
</dbReference>
<dbReference type="RefSeq" id="WP_315602863.1">
    <property type="nucleotide sequence ID" value="NZ_CP130318.1"/>
</dbReference>
<proteinExistence type="predicted"/>
<accession>A0AA96L8Q1</accession>
<dbReference type="EMBL" id="CP130318">
    <property type="protein sequence ID" value="WNQ09096.1"/>
    <property type="molecule type" value="Genomic_DNA"/>
</dbReference>
<sequence>MDNVWTKLVRNYPELDVCLSDIQKAADTIIHTYRRGGMVLVCGNGGSAADSEHIVGELMKGFMLKRPVGADMREKLEDAFPGEGEALADNLQGALPAISLVSHTALATAFANDVAPDMVFAQQVFGYARPVDTVIGISTSGNSSNVVKALQVARSLGAATIGMTGGHGGRMKEICDTTICVPYDSTPDVQERHLPIYHAICIAVEEEFFES</sequence>
<evidence type="ECO:0000313" key="2">
    <source>
        <dbReference type="EMBL" id="WNQ09096.1"/>
    </source>
</evidence>
<dbReference type="Proteomes" id="UP001305702">
    <property type="component" value="Chromosome"/>
</dbReference>
<dbReference type="PROSITE" id="PS51464">
    <property type="entry name" value="SIS"/>
    <property type="match status" value="1"/>
</dbReference>
<reference evidence="2 3" key="1">
    <citation type="submission" date="2022-02" db="EMBL/GenBank/DDBJ databases">
        <title>Paenibacillus sp. MBLB1776 Whole Genome Shotgun Sequencing.</title>
        <authorList>
            <person name="Hwang C.Y."/>
            <person name="Cho E.-S."/>
            <person name="Seo M.-J."/>
        </authorList>
    </citation>
    <scope>NUCLEOTIDE SEQUENCE [LARGE SCALE GENOMIC DNA]</scope>
    <source>
        <strain evidence="2 3">MBLB1776</strain>
    </source>
</reference>
<name>A0AA96L8Q1_9BACL</name>
<gene>
    <name evidence="2" type="ORF">MJA45_15725</name>
</gene>
<organism evidence="2 3">
    <name type="scientific">Paenibacillus aurantius</name>
    <dbReference type="NCBI Taxonomy" id="2918900"/>
    <lineage>
        <taxon>Bacteria</taxon>
        <taxon>Bacillati</taxon>
        <taxon>Bacillota</taxon>
        <taxon>Bacilli</taxon>
        <taxon>Bacillales</taxon>
        <taxon>Paenibacillaceae</taxon>
        <taxon>Paenibacillus</taxon>
    </lineage>
</organism>
<dbReference type="InterPro" id="IPR050099">
    <property type="entry name" value="SIS_GmhA/DiaA_subfam"/>
</dbReference>
<dbReference type="AlphaFoldDB" id="A0AA96L8Q1"/>
<dbReference type="Pfam" id="PF13580">
    <property type="entry name" value="SIS_2"/>
    <property type="match status" value="2"/>
</dbReference>
<dbReference type="PANTHER" id="PTHR30390:SF6">
    <property type="entry name" value="DNAA INITIATOR-ASSOCIATING PROTEIN DIAA"/>
    <property type="match status" value="1"/>
</dbReference>
<feature type="domain" description="SIS" evidence="1">
    <location>
        <begin position="29"/>
        <end position="210"/>
    </location>
</feature>
<dbReference type="KEGG" id="paun:MJA45_15725"/>
<dbReference type="SUPFAM" id="SSF53697">
    <property type="entry name" value="SIS domain"/>
    <property type="match status" value="1"/>
</dbReference>
<dbReference type="PANTHER" id="PTHR30390">
    <property type="entry name" value="SEDOHEPTULOSE 7-PHOSPHATE ISOMERASE / DNAA INITIATOR-ASSOCIATING FACTOR FOR REPLICATION INITIATION"/>
    <property type="match status" value="1"/>
</dbReference>
<protein>
    <submittedName>
        <fullName evidence="2">SIS domain-containing protein</fullName>
    </submittedName>
</protein>
<dbReference type="Gene3D" id="3.40.50.10490">
    <property type="entry name" value="Glucose-6-phosphate isomerase like protein, domain 1"/>
    <property type="match status" value="1"/>
</dbReference>
<evidence type="ECO:0000259" key="1">
    <source>
        <dbReference type="PROSITE" id="PS51464"/>
    </source>
</evidence>